<dbReference type="HOGENOM" id="CLU_2811614_0_0_1"/>
<dbReference type="InParanoid" id="H2XPM2"/>
<sequence length="67" mass="7669">MKCLTMFCLMWGIVHGTRTQPHTRNLISVQEQSVQPIASISAVPGYNQGMKKREEFLFDLLESSRLD</sequence>
<evidence type="ECO:0000256" key="1">
    <source>
        <dbReference type="SAM" id="SignalP"/>
    </source>
</evidence>
<dbReference type="Proteomes" id="UP000008144">
    <property type="component" value="Unassembled WGS sequence"/>
</dbReference>
<dbReference type="Ensembl" id="ENSCINT00000032735.1">
    <property type="protein sequence ID" value="ENSCINP00000031606.1"/>
    <property type="gene ID" value="ENSCING00000024125.1"/>
</dbReference>
<evidence type="ECO:0000313" key="3">
    <source>
        <dbReference type="Proteomes" id="UP000008144"/>
    </source>
</evidence>
<reference evidence="3" key="1">
    <citation type="journal article" date="2002" name="Science">
        <title>The draft genome of Ciona intestinalis: insights into chordate and vertebrate origins.</title>
        <authorList>
            <person name="Dehal P."/>
            <person name="Satou Y."/>
            <person name="Campbell R.K."/>
            <person name="Chapman J."/>
            <person name="Degnan B."/>
            <person name="De Tomaso A."/>
            <person name="Davidson B."/>
            <person name="Di Gregorio A."/>
            <person name="Gelpke M."/>
            <person name="Goodstein D.M."/>
            <person name="Harafuji N."/>
            <person name="Hastings K.E."/>
            <person name="Ho I."/>
            <person name="Hotta K."/>
            <person name="Huang W."/>
            <person name="Kawashima T."/>
            <person name="Lemaire P."/>
            <person name="Martinez D."/>
            <person name="Meinertzhagen I.A."/>
            <person name="Necula S."/>
            <person name="Nonaka M."/>
            <person name="Putnam N."/>
            <person name="Rash S."/>
            <person name="Saiga H."/>
            <person name="Satake M."/>
            <person name="Terry A."/>
            <person name="Yamada L."/>
            <person name="Wang H.G."/>
            <person name="Awazu S."/>
            <person name="Azumi K."/>
            <person name="Boore J."/>
            <person name="Branno M."/>
            <person name="Chin-Bow S."/>
            <person name="DeSantis R."/>
            <person name="Doyle S."/>
            <person name="Francino P."/>
            <person name="Keys D.N."/>
            <person name="Haga S."/>
            <person name="Hayashi H."/>
            <person name="Hino K."/>
            <person name="Imai K.S."/>
            <person name="Inaba K."/>
            <person name="Kano S."/>
            <person name="Kobayashi K."/>
            <person name="Kobayashi M."/>
            <person name="Lee B.I."/>
            <person name="Makabe K.W."/>
            <person name="Manohar C."/>
            <person name="Matassi G."/>
            <person name="Medina M."/>
            <person name="Mochizuki Y."/>
            <person name="Mount S."/>
            <person name="Morishita T."/>
            <person name="Miura S."/>
            <person name="Nakayama A."/>
            <person name="Nishizaka S."/>
            <person name="Nomoto H."/>
            <person name="Ohta F."/>
            <person name="Oishi K."/>
            <person name="Rigoutsos I."/>
            <person name="Sano M."/>
            <person name="Sasaki A."/>
            <person name="Sasakura Y."/>
            <person name="Shoguchi E."/>
            <person name="Shin-i T."/>
            <person name="Spagnuolo A."/>
            <person name="Stainier D."/>
            <person name="Suzuki M.M."/>
            <person name="Tassy O."/>
            <person name="Takatori N."/>
            <person name="Tokuoka M."/>
            <person name="Yagi K."/>
            <person name="Yoshizaki F."/>
            <person name="Wada S."/>
            <person name="Zhang C."/>
            <person name="Hyatt P.D."/>
            <person name="Larimer F."/>
            <person name="Detter C."/>
            <person name="Doggett N."/>
            <person name="Glavina T."/>
            <person name="Hawkins T."/>
            <person name="Richardson P."/>
            <person name="Lucas S."/>
            <person name="Kohara Y."/>
            <person name="Levine M."/>
            <person name="Satoh N."/>
            <person name="Rokhsar D.S."/>
        </authorList>
    </citation>
    <scope>NUCLEOTIDE SEQUENCE [LARGE SCALE GENOMIC DNA]</scope>
</reference>
<reference evidence="2" key="3">
    <citation type="submission" date="2025-09" db="UniProtKB">
        <authorList>
            <consortium name="Ensembl"/>
        </authorList>
    </citation>
    <scope>IDENTIFICATION</scope>
</reference>
<feature type="chain" id="PRO_5003578075" evidence="1">
    <location>
        <begin position="17"/>
        <end position="67"/>
    </location>
</feature>
<protein>
    <submittedName>
        <fullName evidence="2">Uncharacterized protein</fullName>
    </submittedName>
</protein>
<accession>H2XPM2</accession>
<proteinExistence type="predicted"/>
<feature type="signal peptide" evidence="1">
    <location>
        <begin position="1"/>
        <end position="16"/>
    </location>
</feature>
<organism evidence="2 3">
    <name type="scientific">Ciona intestinalis</name>
    <name type="common">Transparent sea squirt</name>
    <name type="synonym">Ascidia intestinalis</name>
    <dbReference type="NCBI Taxonomy" id="7719"/>
    <lineage>
        <taxon>Eukaryota</taxon>
        <taxon>Metazoa</taxon>
        <taxon>Chordata</taxon>
        <taxon>Tunicata</taxon>
        <taxon>Ascidiacea</taxon>
        <taxon>Phlebobranchia</taxon>
        <taxon>Cionidae</taxon>
        <taxon>Ciona</taxon>
    </lineage>
</organism>
<reference evidence="2" key="2">
    <citation type="submission" date="2025-08" db="UniProtKB">
        <authorList>
            <consortium name="Ensembl"/>
        </authorList>
    </citation>
    <scope>IDENTIFICATION</scope>
</reference>
<name>H2XPM2_CIOIN</name>
<dbReference type="GeneTree" id="ENSGT00660000097298"/>
<evidence type="ECO:0000313" key="2">
    <source>
        <dbReference type="Ensembl" id="ENSCINP00000031606.1"/>
    </source>
</evidence>
<keyword evidence="3" id="KW-1185">Reference proteome</keyword>
<keyword evidence="1" id="KW-0732">Signal</keyword>
<dbReference type="AlphaFoldDB" id="H2XPM2"/>